<accession>A0A4S4DYE3</accession>
<dbReference type="PANTHER" id="PTHR33640">
    <property type="entry name" value="TRANSMEMBRANE PROTEIN"/>
    <property type="match status" value="1"/>
</dbReference>
<sequence>MIIIAANSLSSQMAIFATVLTLNQLSLSPKIPKISKNSMKISPISEKMDSFNIANLKFEKPNATMRYPRVQNITTLLRFIEIFFFLLMISQLSTQFPLSALKLTGDYFRRLTIAVFSPWFVFVIGNAIIITLFLKDSTRNSKTSFDFCEEYVENSLKNQIDHGVEIEYRRRKSQCENLKRESGEERYGGVRRRSAAVVSSCAEKMSGEEFRRTMEDFIARQQRYLREEFSAIVRY</sequence>
<proteinExistence type="predicted"/>
<dbReference type="AlphaFoldDB" id="A0A4S4DYE3"/>
<keyword evidence="1" id="KW-0812">Transmembrane</keyword>
<feature type="transmembrane region" description="Helical" evidence="1">
    <location>
        <begin position="113"/>
        <end position="134"/>
    </location>
</feature>
<reference evidence="2 3" key="1">
    <citation type="journal article" date="2018" name="Proc. Natl. Acad. Sci. U.S.A.">
        <title>Draft genome sequence of Camellia sinensis var. sinensis provides insights into the evolution of the tea genome and tea quality.</title>
        <authorList>
            <person name="Wei C."/>
            <person name="Yang H."/>
            <person name="Wang S."/>
            <person name="Zhao J."/>
            <person name="Liu C."/>
            <person name="Gao L."/>
            <person name="Xia E."/>
            <person name="Lu Y."/>
            <person name="Tai Y."/>
            <person name="She G."/>
            <person name="Sun J."/>
            <person name="Cao H."/>
            <person name="Tong W."/>
            <person name="Gao Q."/>
            <person name="Li Y."/>
            <person name="Deng W."/>
            <person name="Jiang X."/>
            <person name="Wang W."/>
            <person name="Chen Q."/>
            <person name="Zhang S."/>
            <person name="Li H."/>
            <person name="Wu J."/>
            <person name="Wang P."/>
            <person name="Li P."/>
            <person name="Shi C."/>
            <person name="Zheng F."/>
            <person name="Jian J."/>
            <person name="Huang B."/>
            <person name="Shan D."/>
            <person name="Shi M."/>
            <person name="Fang C."/>
            <person name="Yue Y."/>
            <person name="Li F."/>
            <person name="Li D."/>
            <person name="Wei S."/>
            <person name="Han B."/>
            <person name="Jiang C."/>
            <person name="Yin Y."/>
            <person name="Xia T."/>
            <person name="Zhang Z."/>
            <person name="Bennetzen J.L."/>
            <person name="Zhao S."/>
            <person name="Wan X."/>
        </authorList>
    </citation>
    <scope>NUCLEOTIDE SEQUENCE [LARGE SCALE GENOMIC DNA]</scope>
    <source>
        <strain evidence="3">cv. Shuchazao</strain>
        <tissue evidence="2">Leaf</tissue>
    </source>
</reference>
<dbReference type="PANTHER" id="PTHR33640:SF8">
    <property type="entry name" value="TRANSMEMBRANE PROTEIN"/>
    <property type="match status" value="1"/>
</dbReference>
<evidence type="ECO:0000313" key="2">
    <source>
        <dbReference type="EMBL" id="THG08470.1"/>
    </source>
</evidence>
<feature type="transmembrane region" description="Helical" evidence="1">
    <location>
        <begin position="75"/>
        <end position="93"/>
    </location>
</feature>
<name>A0A4S4DYE3_CAMSN</name>
<keyword evidence="1" id="KW-1133">Transmembrane helix</keyword>
<gene>
    <name evidence="2" type="ORF">TEA_001157</name>
</gene>
<evidence type="ECO:0000313" key="3">
    <source>
        <dbReference type="Proteomes" id="UP000306102"/>
    </source>
</evidence>
<evidence type="ECO:0008006" key="4">
    <source>
        <dbReference type="Google" id="ProtNLM"/>
    </source>
</evidence>
<dbReference type="EMBL" id="SDRB02009283">
    <property type="protein sequence ID" value="THG08470.1"/>
    <property type="molecule type" value="Genomic_DNA"/>
</dbReference>
<comment type="caution">
    <text evidence="2">The sequence shown here is derived from an EMBL/GenBank/DDBJ whole genome shotgun (WGS) entry which is preliminary data.</text>
</comment>
<evidence type="ECO:0000256" key="1">
    <source>
        <dbReference type="SAM" id="Phobius"/>
    </source>
</evidence>
<protein>
    <recommendedName>
        <fullName evidence="4">DUF4408 domain-containing protein</fullName>
    </recommendedName>
</protein>
<keyword evidence="1" id="KW-0472">Membrane</keyword>
<organism evidence="2 3">
    <name type="scientific">Camellia sinensis var. sinensis</name>
    <name type="common">China tea</name>
    <dbReference type="NCBI Taxonomy" id="542762"/>
    <lineage>
        <taxon>Eukaryota</taxon>
        <taxon>Viridiplantae</taxon>
        <taxon>Streptophyta</taxon>
        <taxon>Embryophyta</taxon>
        <taxon>Tracheophyta</taxon>
        <taxon>Spermatophyta</taxon>
        <taxon>Magnoliopsida</taxon>
        <taxon>eudicotyledons</taxon>
        <taxon>Gunneridae</taxon>
        <taxon>Pentapetalae</taxon>
        <taxon>asterids</taxon>
        <taxon>Ericales</taxon>
        <taxon>Theaceae</taxon>
        <taxon>Camellia</taxon>
    </lineage>
</organism>
<keyword evidence="3" id="KW-1185">Reference proteome</keyword>
<dbReference type="Proteomes" id="UP000306102">
    <property type="component" value="Unassembled WGS sequence"/>
</dbReference>